<evidence type="ECO:0000313" key="4">
    <source>
        <dbReference type="Proteomes" id="UP000232722"/>
    </source>
</evidence>
<organism evidence="3 4">
    <name type="scientific">Rhizophagus irregularis</name>
    <dbReference type="NCBI Taxonomy" id="588596"/>
    <lineage>
        <taxon>Eukaryota</taxon>
        <taxon>Fungi</taxon>
        <taxon>Fungi incertae sedis</taxon>
        <taxon>Mucoromycota</taxon>
        <taxon>Glomeromycotina</taxon>
        <taxon>Glomeromycetes</taxon>
        <taxon>Glomerales</taxon>
        <taxon>Glomeraceae</taxon>
        <taxon>Rhizophagus</taxon>
    </lineage>
</organism>
<dbReference type="Pfam" id="PF00443">
    <property type="entry name" value="UCH"/>
    <property type="match status" value="1"/>
</dbReference>
<dbReference type="InterPro" id="IPR038765">
    <property type="entry name" value="Papain-like_cys_pep_sf"/>
</dbReference>
<sequence length="90" mass="10545">MKDPTGVLWHNFIKYYITSFISIIQSLIRKYSLCLQYSDVVFNFSYSYDSKQETGYVGLKNQGATGYMNSLLQSLYCTTYFRCLPNPYSR</sequence>
<dbReference type="EMBL" id="LLXJ01014202">
    <property type="protein sequence ID" value="PKB91689.1"/>
    <property type="molecule type" value="Genomic_DNA"/>
</dbReference>
<feature type="transmembrane region" description="Helical" evidence="1">
    <location>
        <begin position="12"/>
        <end position="28"/>
    </location>
</feature>
<protein>
    <recommendedName>
        <fullName evidence="2">Peptidase C19 ubiquitin carboxyl-terminal hydrolase domain-containing protein</fullName>
    </recommendedName>
</protein>
<dbReference type="AlphaFoldDB" id="A0A2N0NAX4"/>
<dbReference type="GO" id="GO:0016579">
    <property type="term" value="P:protein deubiquitination"/>
    <property type="evidence" value="ECO:0007669"/>
    <property type="project" value="InterPro"/>
</dbReference>
<evidence type="ECO:0000259" key="2">
    <source>
        <dbReference type="Pfam" id="PF00443"/>
    </source>
</evidence>
<keyword evidence="1" id="KW-0812">Transmembrane</keyword>
<keyword evidence="1" id="KW-0472">Membrane</keyword>
<comment type="caution">
    <text evidence="3">The sequence shown here is derived from an EMBL/GenBank/DDBJ whole genome shotgun (WGS) entry which is preliminary data.</text>
</comment>
<reference evidence="3 4" key="1">
    <citation type="submission" date="2016-04" db="EMBL/GenBank/DDBJ databases">
        <title>Genome analyses suggest a sexual origin of heterokaryosis in a supposedly ancient asexual fungus.</title>
        <authorList>
            <person name="Ropars J."/>
            <person name="Sedzielewska K."/>
            <person name="Noel J."/>
            <person name="Charron P."/>
            <person name="Farinelli L."/>
            <person name="Marton T."/>
            <person name="Kruger M."/>
            <person name="Pelin A."/>
            <person name="Brachmann A."/>
            <person name="Corradi N."/>
        </authorList>
    </citation>
    <scope>NUCLEOTIDE SEQUENCE [LARGE SCALE GENOMIC DNA]</scope>
    <source>
        <strain evidence="3 4">A5</strain>
    </source>
</reference>
<dbReference type="GO" id="GO:0004843">
    <property type="term" value="F:cysteine-type deubiquitinase activity"/>
    <property type="evidence" value="ECO:0007669"/>
    <property type="project" value="InterPro"/>
</dbReference>
<reference evidence="3 4" key="2">
    <citation type="submission" date="2017-09" db="EMBL/GenBank/DDBJ databases">
        <title>Extensive intraspecific genome diversity in a model arbuscular mycorrhizal fungus.</title>
        <authorList>
            <person name="Chen E.C."/>
            <person name="Morin E."/>
            <person name="Beaudet D."/>
            <person name="Noel J."/>
            <person name="Ndikumana S."/>
            <person name="Charron P."/>
            <person name="St-Onge C."/>
            <person name="Giorgi J."/>
            <person name="Grigoriev I.V."/>
            <person name="Roux C."/>
            <person name="Martin F.M."/>
            <person name="Corradi N."/>
        </authorList>
    </citation>
    <scope>NUCLEOTIDE SEQUENCE [LARGE SCALE GENOMIC DNA]</scope>
    <source>
        <strain evidence="3 4">A5</strain>
    </source>
</reference>
<dbReference type="InterPro" id="IPR001394">
    <property type="entry name" value="Peptidase_C19_UCH"/>
</dbReference>
<accession>A0A2N0NAX4</accession>
<name>A0A2N0NAX4_9GLOM</name>
<feature type="domain" description="Peptidase C19 ubiquitin carboxyl-terminal hydrolase" evidence="2">
    <location>
        <begin position="57"/>
        <end position="82"/>
    </location>
</feature>
<gene>
    <name evidence="3" type="ORF">RhiirA5_508528</name>
</gene>
<dbReference type="Gene3D" id="3.90.70.10">
    <property type="entry name" value="Cysteine proteinases"/>
    <property type="match status" value="1"/>
</dbReference>
<dbReference type="Proteomes" id="UP000232722">
    <property type="component" value="Unassembled WGS sequence"/>
</dbReference>
<evidence type="ECO:0000313" key="3">
    <source>
        <dbReference type="EMBL" id="PKB91689.1"/>
    </source>
</evidence>
<dbReference type="SUPFAM" id="SSF54001">
    <property type="entry name" value="Cysteine proteinases"/>
    <property type="match status" value="1"/>
</dbReference>
<keyword evidence="1" id="KW-1133">Transmembrane helix</keyword>
<proteinExistence type="predicted"/>
<evidence type="ECO:0000256" key="1">
    <source>
        <dbReference type="SAM" id="Phobius"/>
    </source>
</evidence>